<comment type="similarity">
    <text evidence="2 13 14">Belongs to the RecF family.</text>
</comment>
<evidence type="ECO:0000313" key="17">
    <source>
        <dbReference type="EMBL" id="SDU09859.1"/>
    </source>
</evidence>
<keyword evidence="11 13" id="KW-0742">SOS response</keyword>
<proteinExistence type="inferred from homology"/>
<dbReference type="InterPro" id="IPR042174">
    <property type="entry name" value="RecF_2"/>
</dbReference>
<keyword evidence="4 13" id="KW-0963">Cytoplasm</keyword>
<keyword evidence="8 13" id="KW-0067">ATP-binding</keyword>
<organism evidence="17 18">
    <name type="scientific">Schaalia radingae</name>
    <dbReference type="NCBI Taxonomy" id="131110"/>
    <lineage>
        <taxon>Bacteria</taxon>
        <taxon>Bacillati</taxon>
        <taxon>Actinomycetota</taxon>
        <taxon>Actinomycetes</taxon>
        <taxon>Actinomycetales</taxon>
        <taxon>Actinomycetaceae</taxon>
        <taxon>Schaalia</taxon>
    </lineage>
</organism>
<evidence type="ECO:0000256" key="6">
    <source>
        <dbReference type="ARBA" id="ARBA00022741"/>
    </source>
</evidence>
<evidence type="ECO:0000256" key="7">
    <source>
        <dbReference type="ARBA" id="ARBA00022763"/>
    </source>
</evidence>
<dbReference type="InterPro" id="IPR027417">
    <property type="entry name" value="P-loop_NTPase"/>
</dbReference>
<comment type="function">
    <text evidence="12 13 14">The RecF protein is involved in DNA metabolism; it is required for DNA replication and normal SOS inducibility. RecF binds preferentially to single-stranded, linear DNA. It also seems to bind ATP.</text>
</comment>
<dbReference type="Gene3D" id="1.20.1050.90">
    <property type="entry name" value="RecF/RecN/SMC, N-terminal domain"/>
    <property type="match status" value="1"/>
</dbReference>
<sequence length="417" mass="45802">MRISHIALDDFRSYRHQVCELPAGVSVFVGHNGQGKTNLVEAIAYLSTFSSHRVAADTALVRVPTGEEAPPGGAMIRVKLVTGEHTTSLSGDNSDNASDTSQAGESSERRDQAGRRDQVVELEVVRGKANRARLNRTTLAAKKILGMVRTVVFAPEDLSIVRDAPQVRRRFIDECAIQLHPTFSAVRADFDRVARQRAAVLKAASARVRRGQVPDLSTLEIWDDQFVELSAQVTLERHRVVTLLSTPASDAYSSVADSPREFSVGLEASVSAFSDIDVTDPTAHIEALRQALQHVRDDEVRRGVNLVGAHRDDLELTLGHLPVKGYASHGESWSAALALRLASFEVLSDEGERPILILDDVFAELDAQRRQALVEVIRQADQVLITAAVESDVPDQLDAHIFRVHWDPEDGSVIERE</sequence>
<evidence type="ECO:0000256" key="12">
    <source>
        <dbReference type="ARBA" id="ARBA00025401"/>
    </source>
</evidence>
<name>A0ABY0VD48_9ACTO</name>
<keyword evidence="7 13" id="KW-0227">DNA damage</keyword>
<feature type="compositionally biased region" description="Basic and acidic residues" evidence="15">
    <location>
        <begin position="106"/>
        <end position="118"/>
    </location>
</feature>
<evidence type="ECO:0000256" key="3">
    <source>
        <dbReference type="ARBA" id="ARBA00020170"/>
    </source>
</evidence>
<dbReference type="PROSITE" id="PS00617">
    <property type="entry name" value="RECF_1"/>
    <property type="match status" value="1"/>
</dbReference>
<evidence type="ECO:0000313" key="18">
    <source>
        <dbReference type="Proteomes" id="UP000198976"/>
    </source>
</evidence>
<feature type="compositionally biased region" description="Polar residues" evidence="15">
    <location>
        <begin position="85"/>
        <end position="105"/>
    </location>
</feature>
<dbReference type="RefSeq" id="WP_058237584.1">
    <property type="nucleotide sequence ID" value="NZ_LT629792.1"/>
</dbReference>
<keyword evidence="9 13" id="KW-0238">DNA-binding</keyword>
<gene>
    <name evidence="13" type="primary">recF</name>
    <name evidence="17" type="ORF">SAMN04489714_2151</name>
</gene>
<dbReference type="PROSITE" id="PS00618">
    <property type="entry name" value="RECF_2"/>
    <property type="match status" value="1"/>
</dbReference>
<evidence type="ECO:0000256" key="5">
    <source>
        <dbReference type="ARBA" id="ARBA00022705"/>
    </source>
</evidence>
<dbReference type="HAMAP" id="MF_00365">
    <property type="entry name" value="RecF"/>
    <property type="match status" value="1"/>
</dbReference>
<keyword evidence="5 13" id="KW-0235">DNA replication</keyword>
<dbReference type="PANTHER" id="PTHR32182:SF0">
    <property type="entry name" value="DNA REPLICATION AND REPAIR PROTEIN RECF"/>
    <property type="match status" value="1"/>
</dbReference>
<dbReference type="NCBIfam" id="TIGR00611">
    <property type="entry name" value="recf"/>
    <property type="match status" value="1"/>
</dbReference>
<evidence type="ECO:0000256" key="1">
    <source>
        <dbReference type="ARBA" id="ARBA00004496"/>
    </source>
</evidence>
<dbReference type="Pfam" id="PF02463">
    <property type="entry name" value="SMC_N"/>
    <property type="match status" value="1"/>
</dbReference>
<feature type="binding site" evidence="13">
    <location>
        <begin position="30"/>
        <end position="37"/>
    </location>
    <ligand>
        <name>ATP</name>
        <dbReference type="ChEBI" id="CHEBI:30616"/>
    </ligand>
</feature>
<dbReference type="EMBL" id="LT629792">
    <property type="protein sequence ID" value="SDU09859.1"/>
    <property type="molecule type" value="Genomic_DNA"/>
</dbReference>
<dbReference type="InterPro" id="IPR018078">
    <property type="entry name" value="DNA-binding_RecF_CS"/>
</dbReference>
<dbReference type="PANTHER" id="PTHR32182">
    <property type="entry name" value="DNA REPLICATION AND REPAIR PROTEIN RECF"/>
    <property type="match status" value="1"/>
</dbReference>
<evidence type="ECO:0000256" key="13">
    <source>
        <dbReference type="HAMAP-Rule" id="MF_00365"/>
    </source>
</evidence>
<evidence type="ECO:0000256" key="10">
    <source>
        <dbReference type="ARBA" id="ARBA00023204"/>
    </source>
</evidence>
<dbReference type="InterPro" id="IPR003395">
    <property type="entry name" value="RecF/RecN/SMC_N"/>
</dbReference>
<evidence type="ECO:0000256" key="9">
    <source>
        <dbReference type="ARBA" id="ARBA00023125"/>
    </source>
</evidence>
<evidence type="ECO:0000256" key="14">
    <source>
        <dbReference type="RuleBase" id="RU000578"/>
    </source>
</evidence>
<feature type="region of interest" description="Disordered" evidence="15">
    <location>
        <begin position="85"/>
        <end position="118"/>
    </location>
</feature>
<dbReference type="InterPro" id="IPR001238">
    <property type="entry name" value="DNA-binding_RecF"/>
</dbReference>
<dbReference type="Gene3D" id="3.40.50.300">
    <property type="entry name" value="P-loop containing nucleotide triphosphate hydrolases"/>
    <property type="match status" value="1"/>
</dbReference>
<evidence type="ECO:0000256" key="11">
    <source>
        <dbReference type="ARBA" id="ARBA00023236"/>
    </source>
</evidence>
<protein>
    <recommendedName>
        <fullName evidence="3 13">DNA replication and repair protein RecF</fullName>
    </recommendedName>
</protein>
<keyword evidence="18" id="KW-1185">Reference proteome</keyword>
<evidence type="ECO:0000256" key="15">
    <source>
        <dbReference type="SAM" id="MobiDB-lite"/>
    </source>
</evidence>
<dbReference type="Proteomes" id="UP000198976">
    <property type="component" value="Chromosome I"/>
</dbReference>
<keyword evidence="10 13" id="KW-0234">DNA repair</keyword>
<keyword evidence="6 13" id="KW-0547">Nucleotide-binding</keyword>
<dbReference type="SUPFAM" id="SSF52540">
    <property type="entry name" value="P-loop containing nucleoside triphosphate hydrolases"/>
    <property type="match status" value="1"/>
</dbReference>
<evidence type="ECO:0000256" key="8">
    <source>
        <dbReference type="ARBA" id="ARBA00022840"/>
    </source>
</evidence>
<reference evidence="17 18" key="1">
    <citation type="submission" date="2016-10" db="EMBL/GenBank/DDBJ databases">
        <authorList>
            <person name="Varghese N."/>
            <person name="Submissions S."/>
        </authorList>
    </citation>
    <scope>NUCLEOTIDE SEQUENCE [LARGE SCALE GENOMIC DNA]</scope>
    <source>
        <strain evidence="17 18">DSM 9169</strain>
    </source>
</reference>
<accession>A0ABY0VD48</accession>
<evidence type="ECO:0000256" key="4">
    <source>
        <dbReference type="ARBA" id="ARBA00022490"/>
    </source>
</evidence>
<evidence type="ECO:0000256" key="2">
    <source>
        <dbReference type="ARBA" id="ARBA00008016"/>
    </source>
</evidence>
<feature type="domain" description="RecF/RecN/SMC N-terminal" evidence="16">
    <location>
        <begin position="3"/>
        <end position="389"/>
    </location>
</feature>
<evidence type="ECO:0000259" key="16">
    <source>
        <dbReference type="Pfam" id="PF02463"/>
    </source>
</evidence>
<comment type="subcellular location">
    <subcellularLocation>
        <location evidence="1 13 14">Cytoplasm</location>
    </subcellularLocation>
</comment>